<gene>
    <name evidence="2" type="ORF">LUA448_LOCUS7257</name>
    <name evidence="3" type="ORF">TIS948_LOCUS31379</name>
</gene>
<evidence type="ECO:0000313" key="2">
    <source>
        <dbReference type="EMBL" id="CAF3291409.1"/>
    </source>
</evidence>
<dbReference type="Proteomes" id="UP000663825">
    <property type="component" value="Unassembled WGS sequence"/>
</dbReference>
<sequence>MQRVYFGSRRQISAVKSRFLLRYFSTITRRFILIFLSILSLAAFLFYIEFPSYGKQRMQHLLCPVLQRPNITPNSSMNSAYHLPNIGFSSENETISNFHYRNYSDFKLLLQSRIAHRLLHHGELPINALFTNPLFIDIPYPSCDGLWLEFGVFRGESICKSANWKAKYCGNSSNPVFGFDSFQGLPVDWRPNYPRGHFSLNSSATSYVPRNVQLVAGWFINTLPSFLQNIDHHYRDCSPPMTYLHVDSDVYDSARDIFYLLGNRLVPGSIIVFDELTNYPTYDKHEMKVLFEYMSSHANFRLRVIGAATPMYLEPTQDIYYQSVAFIVV</sequence>
<dbReference type="Proteomes" id="UP000663833">
    <property type="component" value="Unassembled WGS sequence"/>
</dbReference>
<evidence type="ECO:0008006" key="5">
    <source>
        <dbReference type="Google" id="ProtNLM"/>
    </source>
</evidence>
<dbReference type="OrthoDB" id="10265168at2759"/>
<proteinExistence type="predicted"/>
<keyword evidence="1" id="KW-0812">Transmembrane</keyword>
<dbReference type="Pfam" id="PF13578">
    <property type="entry name" value="Methyltransf_24"/>
    <property type="match status" value="1"/>
</dbReference>
<dbReference type="EMBL" id="CAJNXB010005733">
    <property type="protein sequence ID" value="CAF3443445.1"/>
    <property type="molecule type" value="Genomic_DNA"/>
</dbReference>
<keyword evidence="1" id="KW-0472">Membrane</keyword>
<dbReference type="EMBL" id="CAJNYD010000710">
    <property type="protein sequence ID" value="CAF3291409.1"/>
    <property type="molecule type" value="Genomic_DNA"/>
</dbReference>
<comment type="caution">
    <text evidence="2">The sequence shown here is derived from an EMBL/GenBank/DDBJ whole genome shotgun (WGS) entry which is preliminary data.</text>
</comment>
<evidence type="ECO:0000313" key="3">
    <source>
        <dbReference type="EMBL" id="CAF3443445.1"/>
    </source>
</evidence>
<name>A0A817S3Z0_9BILA</name>
<dbReference type="PANTHER" id="PTHR40036:SF1">
    <property type="entry name" value="MACROCIN O-METHYLTRANSFERASE"/>
    <property type="match status" value="1"/>
</dbReference>
<keyword evidence="1" id="KW-1133">Transmembrane helix</keyword>
<dbReference type="PANTHER" id="PTHR40036">
    <property type="entry name" value="MACROCIN O-METHYLTRANSFERASE"/>
    <property type="match status" value="1"/>
</dbReference>
<evidence type="ECO:0000313" key="4">
    <source>
        <dbReference type="Proteomes" id="UP000663833"/>
    </source>
</evidence>
<dbReference type="InterPro" id="IPR008884">
    <property type="entry name" value="TylF_MeTrfase"/>
</dbReference>
<reference evidence="2" key="1">
    <citation type="submission" date="2021-02" db="EMBL/GenBank/DDBJ databases">
        <authorList>
            <person name="Nowell W R."/>
        </authorList>
    </citation>
    <scope>NUCLEOTIDE SEQUENCE</scope>
</reference>
<dbReference type="Gene3D" id="3.40.50.150">
    <property type="entry name" value="Vaccinia Virus protein VP39"/>
    <property type="match status" value="1"/>
</dbReference>
<organism evidence="2 4">
    <name type="scientific">Rotaria socialis</name>
    <dbReference type="NCBI Taxonomy" id="392032"/>
    <lineage>
        <taxon>Eukaryota</taxon>
        <taxon>Metazoa</taxon>
        <taxon>Spiralia</taxon>
        <taxon>Gnathifera</taxon>
        <taxon>Rotifera</taxon>
        <taxon>Eurotatoria</taxon>
        <taxon>Bdelloidea</taxon>
        <taxon>Philodinida</taxon>
        <taxon>Philodinidae</taxon>
        <taxon>Rotaria</taxon>
    </lineage>
</organism>
<protein>
    <recommendedName>
        <fullName evidence="5">Methyltransferase domain-containing protein</fullName>
    </recommendedName>
</protein>
<accession>A0A817S3Z0</accession>
<feature type="transmembrane region" description="Helical" evidence="1">
    <location>
        <begin position="31"/>
        <end position="48"/>
    </location>
</feature>
<evidence type="ECO:0000256" key="1">
    <source>
        <dbReference type="SAM" id="Phobius"/>
    </source>
</evidence>
<dbReference type="InterPro" id="IPR029063">
    <property type="entry name" value="SAM-dependent_MTases_sf"/>
</dbReference>
<dbReference type="AlphaFoldDB" id="A0A817S3Z0"/>